<feature type="transmembrane region" description="Helical" evidence="7">
    <location>
        <begin position="304"/>
        <end position="322"/>
    </location>
</feature>
<accession>A0A328P4T7</accession>
<dbReference type="InterPro" id="IPR050171">
    <property type="entry name" value="MFS_Transporters"/>
</dbReference>
<protein>
    <recommendedName>
        <fullName evidence="8">Major facilitator superfamily (MFS) profile domain-containing protein</fullName>
    </recommendedName>
</protein>
<feature type="transmembrane region" description="Helical" evidence="7">
    <location>
        <begin position="371"/>
        <end position="392"/>
    </location>
</feature>
<comment type="caution">
    <text evidence="9">The sequence shown here is derived from an EMBL/GenBank/DDBJ whole genome shotgun (WGS) entry which is preliminary data.</text>
</comment>
<evidence type="ECO:0000256" key="2">
    <source>
        <dbReference type="ARBA" id="ARBA00022448"/>
    </source>
</evidence>
<keyword evidence="2" id="KW-0813">Transport</keyword>
<keyword evidence="5 7" id="KW-1133">Transmembrane helix</keyword>
<evidence type="ECO:0000256" key="6">
    <source>
        <dbReference type="ARBA" id="ARBA00023136"/>
    </source>
</evidence>
<feature type="transmembrane region" description="Helical" evidence="7">
    <location>
        <begin position="137"/>
        <end position="158"/>
    </location>
</feature>
<evidence type="ECO:0000256" key="3">
    <source>
        <dbReference type="ARBA" id="ARBA00022475"/>
    </source>
</evidence>
<evidence type="ECO:0000256" key="7">
    <source>
        <dbReference type="SAM" id="Phobius"/>
    </source>
</evidence>
<dbReference type="InterPro" id="IPR011701">
    <property type="entry name" value="MFS"/>
</dbReference>
<feature type="transmembrane region" description="Helical" evidence="7">
    <location>
        <begin position="12"/>
        <end position="34"/>
    </location>
</feature>
<feature type="transmembrane region" description="Helical" evidence="7">
    <location>
        <begin position="279"/>
        <end position="298"/>
    </location>
</feature>
<evidence type="ECO:0000259" key="8">
    <source>
        <dbReference type="PROSITE" id="PS50850"/>
    </source>
</evidence>
<dbReference type="OrthoDB" id="9810492at2"/>
<dbReference type="PROSITE" id="PS50850">
    <property type="entry name" value="MFS"/>
    <property type="match status" value="1"/>
</dbReference>
<keyword evidence="10" id="KW-1185">Reference proteome</keyword>
<dbReference type="Pfam" id="PF07690">
    <property type="entry name" value="MFS_1"/>
    <property type="match status" value="1"/>
</dbReference>
<name>A0A328P4T7_9GAMM</name>
<feature type="transmembrane region" description="Helical" evidence="7">
    <location>
        <begin position="252"/>
        <end position="272"/>
    </location>
</feature>
<dbReference type="InterPro" id="IPR036259">
    <property type="entry name" value="MFS_trans_sf"/>
</dbReference>
<dbReference type="PANTHER" id="PTHR23517">
    <property type="entry name" value="RESISTANCE PROTEIN MDTM, PUTATIVE-RELATED-RELATED"/>
    <property type="match status" value="1"/>
</dbReference>
<dbReference type="Gene3D" id="1.20.1250.20">
    <property type="entry name" value="MFS general substrate transporter like domains"/>
    <property type="match status" value="1"/>
</dbReference>
<evidence type="ECO:0000256" key="1">
    <source>
        <dbReference type="ARBA" id="ARBA00004651"/>
    </source>
</evidence>
<reference evidence="9 10" key="1">
    <citation type="journal article" date="2018" name="Genet. Mol. Biol.">
        <title>The genome sequence of Dyella jiangningensis FCAV SCS01 from a lignocellulose-decomposing microbial consortium metagenome reveals potential for biotechnological applications.</title>
        <authorList>
            <person name="Desiderato J.G."/>
            <person name="Alvarenga D.O."/>
            <person name="Constancio M.T.L."/>
            <person name="Alves L.M.C."/>
            <person name="Varani A.M."/>
        </authorList>
    </citation>
    <scope>NUCLEOTIDE SEQUENCE [LARGE SCALE GENOMIC DNA]</scope>
    <source>
        <strain evidence="9 10">FCAV SCS01</strain>
    </source>
</reference>
<feature type="transmembrane region" description="Helical" evidence="7">
    <location>
        <begin position="342"/>
        <end position="365"/>
    </location>
</feature>
<evidence type="ECO:0000256" key="4">
    <source>
        <dbReference type="ARBA" id="ARBA00022692"/>
    </source>
</evidence>
<dbReference type="PANTHER" id="PTHR23517:SF13">
    <property type="entry name" value="MAJOR FACILITATOR SUPERFAMILY MFS_1"/>
    <property type="match status" value="1"/>
</dbReference>
<keyword evidence="6 7" id="KW-0472">Membrane</keyword>
<comment type="subcellular location">
    <subcellularLocation>
        <location evidence="1">Cell membrane</location>
        <topology evidence="1">Multi-pass membrane protein</topology>
    </subcellularLocation>
</comment>
<sequence length="405" mass="42344">MCATHAQRSGRGLSLAAAALAVMFVGATLPTPLYPLYRQRFGFGEITLTLVYSIYVLGNLCALFFFARLSDQIGRKATAWPAVVIGAASTVAFGLASGTAWLFVARALSGFATGLASSTLTAWIAELQPEGRSRAGAVTATVANFLGLAIGPLIGSLPAQFGVQPLRLPFVVYLVTLAAMGIALSYVPETVERRTRDFSELSMRPRFGVPKERLAAFVSPAVTAFVTFALIGFYAALIPSLLADALKDPRPLVSGAVLFLLFAVAAIAVVATRAMASRTAMLVSLALYPPAVALLILSEHAHRHSLLLAASALAGIATSLGYRGSLALVNRIAPQERRGEVVSTYLIVMFCGNSLPVIGIGLLSARTGASIAHVAFAALIAALAVIGLAVGWKYAPRDPATESIE</sequence>
<dbReference type="Proteomes" id="UP000248926">
    <property type="component" value="Unassembled WGS sequence"/>
</dbReference>
<feature type="transmembrane region" description="Helical" evidence="7">
    <location>
        <begin position="103"/>
        <end position="125"/>
    </location>
</feature>
<gene>
    <name evidence="9" type="ORF">CA260_11610</name>
</gene>
<evidence type="ECO:0000256" key="5">
    <source>
        <dbReference type="ARBA" id="ARBA00022989"/>
    </source>
</evidence>
<dbReference type="GO" id="GO:0005886">
    <property type="term" value="C:plasma membrane"/>
    <property type="evidence" value="ECO:0007669"/>
    <property type="project" value="UniProtKB-SubCell"/>
</dbReference>
<dbReference type="InterPro" id="IPR020846">
    <property type="entry name" value="MFS_dom"/>
</dbReference>
<dbReference type="SUPFAM" id="SSF103473">
    <property type="entry name" value="MFS general substrate transporter"/>
    <property type="match status" value="1"/>
</dbReference>
<organism evidence="9 10">
    <name type="scientific">Dyella jiangningensis</name>
    <dbReference type="NCBI Taxonomy" id="1379159"/>
    <lineage>
        <taxon>Bacteria</taxon>
        <taxon>Pseudomonadati</taxon>
        <taxon>Pseudomonadota</taxon>
        <taxon>Gammaproteobacteria</taxon>
        <taxon>Lysobacterales</taxon>
        <taxon>Rhodanobacteraceae</taxon>
        <taxon>Dyella</taxon>
    </lineage>
</organism>
<evidence type="ECO:0000313" key="9">
    <source>
        <dbReference type="EMBL" id="RAO76323.1"/>
    </source>
</evidence>
<evidence type="ECO:0000313" key="10">
    <source>
        <dbReference type="Proteomes" id="UP000248926"/>
    </source>
</evidence>
<feature type="transmembrane region" description="Helical" evidence="7">
    <location>
        <begin position="214"/>
        <end position="237"/>
    </location>
</feature>
<feature type="domain" description="Major facilitator superfamily (MFS) profile" evidence="8">
    <location>
        <begin position="12"/>
        <end position="399"/>
    </location>
</feature>
<dbReference type="EMBL" id="NFZS01000002">
    <property type="protein sequence ID" value="RAO76323.1"/>
    <property type="molecule type" value="Genomic_DNA"/>
</dbReference>
<feature type="transmembrane region" description="Helical" evidence="7">
    <location>
        <begin position="46"/>
        <end position="67"/>
    </location>
</feature>
<dbReference type="GO" id="GO:0022857">
    <property type="term" value="F:transmembrane transporter activity"/>
    <property type="evidence" value="ECO:0007669"/>
    <property type="project" value="InterPro"/>
</dbReference>
<feature type="transmembrane region" description="Helical" evidence="7">
    <location>
        <begin position="170"/>
        <end position="187"/>
    </location>
</feature>
<dbReference type="AlphaFoldDB" id="A0A328P4T7"/>
<proteinExistence type="predicted"/>
<feature type="transmembrane region" description="Helical" evidence="7">
    <location>
        <begin position="79"/>
        <end position="97"/>
    </location>
</feature>
<keyword evidence="4 7" id="KW-0812">Transmembrane</keyword>
<keyword evidence="3" id="KW-1003">Cell membrane</keyword>